<proteinExistence type="predicted"/>
<dbReference type="Proteomes" id="UP000734854">
    <property type="component" value="Unassembled WGS sequence"/>
</dbReference>
<comment type="caution">
    <text evidence="1">The sequence shown here is derived from an EMBL/GenBank/DDBJ whole genome shotgun (WGS) entry which is preliminary data.</text>
</comment>
<reference evidence="1 2" key="1">
    <citation type="submission" date="2020-08" db="EMBL/GenBank/DDBJ databases">
        <title>Plant Genome Project.</title>
        <authorList>
            <person name="Zhang R.-G."/>
        </authorList>
    </citation>
    <scope>NUCLEOTIDE SEQUENCE [LARGE SCALE GENOMIC DNA]</scope>
    <source>
        <tissue evidence="1">Rhizome</tissue>
    </source>
</reference>
<keyword evidence="2" id="KW-1185">Reference proteome</keyword>
<dbReference type="AlphaFoldDB" id="A0A8J5ECK1"/>
<evidence type="ECO:0000313" key="2">
    <source>
        <dbReference type="Proteomes" id="UP000734854"/>
    </source>
</evidence>
<organism evidence="1 2">
    <name type="scientific">Zingiber officinale</name>
    <name type="common">Ginger</name>
    <name type="synonym">Amomum zingiber</name>
    <dbReference type="NCBI Taxonomy" id="94328"/>
    <lineage>
        <taxon>Eukaryota</taxon>
        <taxon>Viridiplantae</taxon>
        <taxon>Streptophyta</taxon>
        <taxon>Embryophyta</taxon>
        <taxon>Tracheophyta</taxon>
        <taxon>Spermatophyta</taxon>
        <taxon>Magnoliopsida</taxon>
        <taxon>Liliopsida</taxon>
        <taxon>Zingiberales</taxon>
        <taxon>Zingiberaceae</taxon>
        <taxon>Zingiber</taxon>
    </lineage>
</organism>
<accession>A0A8J5ECK1</accession>
<gene>
    <name evidence="1" type="ORF">ZIOFF_069263</name>
</gene>
<name>A0A8J5ECK1_ZINOF</name>
<protein>
    <submittedName>
        <fullName evidence="1">Uncharacterized protein</fullName>
    </submittedName>
</protein>
<dbReference type="EMBL" id="JACMSC010000020">
    <property type="protein sequence ID" value="KAG6471817.1"/>
    <property type="molecule type" value="Genomic_DNA"/>
</dbReference>
<sequence>MYHGVPLGMAMVPGFKQPAHNHRLIQTHVAVDHFKVFQVATLNFIHNMQLMTVSTFASPATFSLKSSSSAYPPAMGVVGGRMIDGDHWRTPPMIVDESWIVNLLPPQFLALTAARKLQTQRTYNRNPLGEIPAT</sequence>
<evidence type="ECO:0000313" key="1">
    <source>
        <dbReference type="EMBL" id="KAG6471817.1"/>
    </source>
</evidence>